<comment type="subcellular location">
    <subcellularLocation>
        <location evidence="1 9">Cytoplasm</location>
    </subcellularLocation>
</comment>
<dbReference type="HAMAP" id="MF_00639">
    <property type="entry name" value="MurD"/>
    <property type="match status" value="1"/>
</dbReference>
<evidence type="ECO:0000256" key="8">
    <source>
        <dbReference type="ARBA" id="ARBA00023306"/>
    </source>
</evidence>
<comment type="pathway">
    <text evidence="2 9">Cell wall biogenesis; peptidoglycan biosynthesis.</text>
</comment>
<evidence type="ECO:0000256" key="2">
    <source>
        <dbReference type="ARBA" id="ARBA00004752"/>
    </source>
</evidence>
<dbReference type="GO" id="GO:0008764">
    <property type="term" value="F:UDP-N-acetylmuramoylalanine-D-glutamate ligase activity"/>
    <property type="evidence" value="ECO:0007669"/>
    <property type="project" value="UniProtKB-UniRule"/>
</dbReference>
<dbReference type="GO" id="GO:0005524">
    <property type="term" value="F:ATP binding"/>
    <property type="evidence" value="ECO:0007669"/>
    <property type="project" value="UniProtKB-UniRule"/>
</dbReference>
<keyword evidence="3 9" id="KW-0963">Cytoplasm</keyword>
<feature type="binding site" evidence="9">
    <location>
        <begin position="120"/>
        <end position="126"/>
    </location>
    <ligand>
        <name>ATP</name>
        <dbReference type="ChEBI" id="CHEBI:30616"/>
    </ligand>
</feature>
<dbReference type="Gene3D" id="3.90.190.20">
    <property type="entry name" value="Mur ligase, C-terminal domain"/>
    <property type="match status" value="1"/>
</dbReference>
<feature type="domain" description="Mur ligase central" evidence="10">
    <location>
        <begin position="118"/>
        <end position="300"/>
    </location>
</feature>
<protein>
    <recommendedName>
        <fullName evidence="9">UDP-N-acetylmuramoylalanine--D-glutamate ligase</fullName>
        <ecNumber evidence="9">6.3.2.9</ecNumber>
    </recommendedName>
    <alternativeName>
        <fullName evidence="9">D-glutamic acid-adding enzyme</fullName>
    </alternativeName>
    <alternativeName>
        <fullName evidence="9">UDP-N-acetylmuramoyl-L-alanyl-D-glutamate synthetase</fullName>
    </alternativeName>
</protein>
<evidence type="ECO:0000256" key="3">
    <source>
        <dbReference type="ARBA" id="ARBA00022490"/>
    </source>
</evidence>
<keyword evidence="7 9" id="KW-0067">ATP-binding</keyword>
<dbReference type="Gene3D" id="3.40.50.720">
    <property type="entry name" value="NAD(P)-binding Rossmann-like Domain"/>
    <property type="match status" value="1"/>
</dbReference>
<keyword evidence="5 9" id="KW-0132">Cell division</keyword>
<evidence type="ECO:0000256" key="7">
    <source>
        <dbReference type="ARBA" id="ARBA00022840"/>
    </source>
</evidence>
<organism evidence="11 12">
    <name type="scientific">Marinicauda pacifica</name>
    <dbReference type="NCBI Taxonomy" id="1133559"/>
    <lineage>
        <taxon>Bacteria</taxon>
        <taxon>Pseudomonadati</taxon>
        <taxon>Pseudomonadota</taxon>
        <taxon>Alphaproteobacteria</taxon>
        <taxon>Maricaulales</taxon>
        <taxon>Maricaulaceae</taxon>
        <taxon>Marinicauda</taxon>
    </lineage>
</organism>
<dbReference type="InterPro" id="IPR018109">
    <property type="entry name" value="Folylpolyglutamate_synth_CS"/>
</dbReference>
<dbReference type="GO" id="GO:0009252">
    <property type="term" value="P:peptidoglycan biosynthetic process"/>
    <property type="evidence" value="ECO:0007669"/>
    <property type="project" value="UniProtKB-UniRule"/>
</dbReference>
<dbReference type="Gene3D" id="3.40.1190.10">
    <property type="entry name" value="Mur-like, catalytic domain"/>
    <property type="match status" value="1"/>
</dbReference>
<dbReference type="InterPro" id="IPR036565">
    <property type="entry name" value="Mur-like_cat_sf"/>
</dbReference>
<evidence type="ECO:0000313" key="11">
    <source>
        <dbReference type="EMBL" id="TGY92735.1"/>
    </source>
</evidence>
<keyword evidence="12" id="KW-1185">Reference proteome</keyword>
<comment type="caution">
    <text evidence="11">The sequence shown here is derived from an EMBL/GenBank/DDBJ whole genome shotgun (WGS) entry which is preliminary data.</text>
</comment>
<proteinExistence type="inferred from homology"/>
<keyword evidence="9" id="KW-0573">Peptidoglycan synthesis</keyword>
<dbReference type="RefSeq" id="WP_135944184.1">
    <property type="nucleotide sequence ID" value="NZ_BMEI01000002.1"/>
</dbReference>
<dbReference type="InterPro" id="IPR036615">
    <property type="entry name" value="Mur_ligase_C_dom_sf"/>
</dbReference>
<dbReference type="GO" id="GO:0005737">
    <property type="term" value="C:cytoplasm"/>
    <property type="evidence" value="ECO:0007669"/>
    <property type="project" value="UniProtKB-SubCell"/>
</dbReference>
<evidence type="ECO:0000256" key="1">
    <source>
        <dbReference type="ARBA" id="ARBA00004496"/>
    </source>
</evidence>
<dbReference type="SUPFAM" id="SSF53623">
    <property type="entry name" value="MurD-like peptide ligases, catalytic domain"/>
    <property type="match status" value="1"/>
</dbReference>
<dbReference type="Proteomes" id="UP000305451">
    <property type="component" value="Unassembled WGS sequence"/>
</dbReference>
<dbReference type="PANTHER" id="PTHR43692">
    <property type="entry name" value="UDP-N-ACETYLMURAMOYLALANINE--D-GLUTAMATE LIGASE"/>
    <property type="match status" value="1"/>
</dbReference>
<dbReference type="InterPro" id="IPR005762">
    <property type="entry name" value="MurD"/>
</dbReference>
<dbReference type="SUPFAM" id="SSF51984">
    <property type="entry name" value="MurCD N-terminal domain"/>
    <property type="match status" value="1"/>
</dbReference>
<dbReference type="GO" id="GO:0051301">
    <property type="term" value="P:cell division"/>
    <property type="evidence" value="ECO:0007669"/>
    <property type="project" value="UniProtKB-KW"/>
</dbReference>
<dbReference type="AlphaFoldDB" id="A0A4S2H9Z7"/>
<evidence type="ECO:0000256" key="6">
    <source>
        <dbReference type="ARBA" id="ARBA00022741"/>
    </source>
</evidence>
<comment type="catalytic activity">
    <reaction evidence="9">
        <text>UDP-N-acetyl-alpha-D-muramoyl-L-alanine + D-glutamate + ATP = UDP-N-acetyl-alpha-D-muramoyl-L-alanyl-D-glutamate + ADP + phosphate + H(+)</text>
        <dbReference type="Rhea" id="RHEA:16429"/>
        <dbReference type="ChEBI" id="CHEBI:15378"/>
        <dbReference type="ChEBI" id="CHEBI:29986"/>
        <dbReference type="ChEBI" id="CHEBI:30616"/>
        <dbReference type="ChEBI" id="CHEBI:43474"/>
        <dbReference type="ChEBI" id="CHEBI:83898"/>
        <dbReference type="ChEBI" id="CHEBI:83900"/>
        <dbReference type="ChEBI" id="CHEBI:456216"/>
        <dbReference type="EC" id="6.3.2.9"/>
    </reaction>
</comment>
<comment type="function">
    <text evidence="9">Cell wall formation. Catalyzes the addition of glutamate to the nucleotide precursor UDP-N-acetylmuramoyl-L-alanine (UMA).</text>
</comment>
<dbReference type="GO" id="GO:0004326">
    <property type="term" value="F:tetrahydrofolylpolyglutamate synthase activity"/>
    <property type="evidence" value="ECO:0007669"/>
    <property type="project" value="InterPro"/>
</dbReference>
<evidence type="ECO:0000259" key="10">
    <source>
        <dbReference type="Pfam" id="PF08245"/>
    </source>
</evidence>
<accession>A0A4S2H9Z7</accession>
<sequence>MIPVTAYKGRSVAVFGLGRTGIATAKALAAGGAKVVAWDDNEAARQAAQKAGLTLEDLNRRDWGDIAALILSPGIPFHYPKPHRMVELAQAVGAPVIGDIELFAGEIANTEGVRVVGITGTNGKSTTTALIGHMLKAAGMDVRVGGNIGEAVLSLAPPRPGAIYVLELSSYQLDLVERLHCDVAVFLNLTPDHIDRHGTIENYLAAKRRIFATQGDGDSAIIGVDDETTSRVFTQMRSANEDSVIPVSSRKVLSQGVYALGGTVYDALDGKPHAAADLRRALALPGRHNAQNAAAAYAAVRRLGLSQEDAAAGLESFAGLAHRQERVGQVGPVVFVNDSKATNADAAAQALGCYENIFWIAGGQAKEGGVKGLASYFDRLRKAYLIGQDADLIARQLKGKVETVACPSLHAATARAAKDAVESGLPDPVVLLSPACASFDQFRSYEHRGDTFRMAVTDLIAKARAGDAA</sequence>
<dbReference type="EMBL" id="SRXV01000002">
    <property type="protein sequence ID" value="TGY92735.1"/>
    <property type="molecule type" value="Genomic_DNA"/>
</dbReference>
<name>A0A4S2H9Z7_9PROT</name>
<dbReference type="NCBIfam" id="TIGR01087">
    <property type="entry name" value="murD"/>
    <property type="match status" value="1"/>
</dbReference>
<keyword evidence="8 9" id="KW-0131">Cell cycle</keyword>
<comment type="similarity">
    <text evidence="9">Belongs to the MurCDEF family.</text>
</comment>
<dbReference type="Pfam" id="PF08245">
    <property type="entry name" value="Mur_ligase_M"/>
    <property type="match status" value="1"/>
</dbReference>
<evidence type="ECO:0000256" key="5">
    <source>
        <dbReference type="ARBA" id="ARBA00022618"/>
    </source>
</evidence>
<keyword evidence="4 9" id="KW-0436">Ligase</keyword>
<keyword evidence="9" id="KW-0961">Cell wall biogenesis/degradation</keyword>
<dbReference type="GO" id="GO:0071555">
    <property type="term" value="P:cell wall organization"/>
    <property type="evidence" value="ECO:0007669"/>
    <property type="project" value="UniProtKB-KW"/>
</dbReference>
<evidence type="ECO:0000313" key="12">
    <source>
        <dbReference type="Proteomes" id="UP000305451"/>
    </source>
</evidence>
<dbReference type="SUPFAM" id="SSF53244">
    <property type="entry name" value="MurD-like peptide ligases, peptide-binding domain"/>
    <property type="match status" value="1"/>
</dbReference>
<evidence type="ECO:0000256" key="4">
    <source>
        <dbReference type="ARBA" id="ARBA00022598"/>
    </source>
</evidence>
<dbReference type="EC" id="6.3.2.9" evidence="9"/>
<keyword evidence="6 9" id="KW-0547">Nucleotide-binding</keyword>
<dbReference type="OrthoDB" id="9809796at2"/>
<gene>
    <name evidence="9" type="primary">murD</name>
    <name evidence="11" type="ORF">E5162_06565</name>
</gene>
<keyword evidence="9" id="KW-0133">Cell shape</keyword>
<evidence type="ECO:0000256" key="9">
    <source>
        <dbReference type="HAMAP-Rule" id="MF_00639"/>
    </source>
</evidence>
<dbReference type="PANTHER" id="PTHR43692:SF1">
    <property type="entry name" value="UDP-N-ACETYLMURAMOYLALANINE--D-GLUTAMATE LIGASE"/>
    <property type="match status" value="1"/>
</dbReference>
<dbReference type="PROSITE" id="PS01011">
    <property type="entry name" value="FOLYLPOLYGLU_SYNT_1"/>
    <property type="match status" value="1"/>
</dbReference>
<dbReference type="GO" id="GO:0008360">
    <property type="term" value="P:regulation of cell shape"/>
    <property type="evidence" value="ECO:0007669"/>
    <property type="project" value="UniProtKB-KW"/>
</dbReference>
<reference evidence="11 12" key="1">
    <citation type="journal article" date="2013" name="Int. J. Syst. Evol. Microbiol.">
        <title>Marinicauda pacifica gen. nov., sp. nov., a prosthecate alphaproteobacterium of the family Hyphomonadaceae isolated from deep seawater.</title>
        <authorList>
            <person name="Zhang X.Y."/>
            <person name="Li G.W."/>
            <person name="Wang C.S."/>
            <person name="Zhang Y.J."/>
            <person name="Xu X.W."/>
            <person name="Li H."/>
            <person name="Liu A."/>
            <person name="Liu C."/>
            <person name="Xie B.B."/>
            <person name="Qin Q.L."/>
            <person name="Xu Z."/>
            <person name="Chen X.L."/>
            <person name="Zhou B.C."/>
            <person name="Zhang Y.Z."/>
        </authorList>
    </citation>
    <scope>NUCLEOTIDE SEQUENCE [LARGE SCALE GENOMIC DNA]</scope>
    <source>
        <strain evidence="11 12">P-1 km-3</strain>
    </source>
</reference>
<dbReference type="InterPro" id="IPR013221">
    <property type="entry name" value="Mur_ligase_cen"/>
</dbReference>
<dbReference type="UniPathway" id="UPA00219"/>